<feature type="region of interest" description="Disordered" evidence="1">
    <location>
        <begin position="212"/>
        <end position="248"/>
    </location>
</feature>
<reference evidence="3 4" key="1">
    <citation type="submission" date="2018-11" db="EMBL/GenBank/DDBJ databases">
        <title>Genome sequencing of Lautropia sp. KCOM 2505 (= ChDC F240).</title>
        <authorList>
            <person name="Kook J.-K."/>
            <person name="Park S.-N."/>
            <person name="Lim Y.K."/>
        </authorList>
    </citation>
    <scope>NUCLEOTIDE SEQUENCE [LARGE SCALE GENOMIC DNA]</scope>
    <source>
        <strain evidence="3 4">KCOM 2505</strain>
    </source>
</reference>
<evidence type="ECO:0000259" key="2">
    <source>
        <dbReference type="Pfam" id="PF13472"/>
    </source>
</evidence>
<feature type="domain" description="SGNH hydrolase-type esterase" evidence="2">
    <location>
        <begin position="323"/>
        <end position="498"/>
    </location>
</feature>
<dbReference type="EMBL" id="RRUE01000001">
    <property type="protein sequence ID" value="RRN45369.1"/>
    <property type="molecule type" value="Genomic_DNA"/>
</dbReference>
<feature type="compositionally biased region" description="Low complexity" evidence="1">
    <location>
        <begin position="212"/>
        <end position="234"/>
    </location>
</feature>
<dbReference type="Gene3D" id="3.40.50.1110">
    <property type="entry name" value="SGNH hydrolase"/>
    <property type="match status" value="1"/>
</dbReference>
<evidence type="ECO:0000313" key="3">
    <source>
        <dbReference type="EMBL" id="RRN45369.1"/>
    </source>
</evidence>
<keyword evidence="3" id="KW-0378">Hydrolase</keyword>
<sequence length="583" mass="62108">MITGAGPEGADRVVRLRRRGRFFAALDEFGQPRFTGPDHPVAVPVAGQAFAGQHQNIRCAPGFIGKRGVADAVVGQYPGCQPGNQTLLMLPRGTGKRFGKIGGKLDRDGSHCGENPVRSEECRMIYGPPPRVGHSVQQSTCNRMIGFEHRASGVFRVLQDTMTSPGGRCLGNASVSGHRRPSNHLIHIHGKLLLGMSAAVLAGLLASPPAVAASGAPVSSAPQASATPSAPSPATNRTQDMSSFNGSQPVRPQIRLAVLGDSDSHAFHDAATLNYGTSEARGGEQQASTWQWTEILGQLRPMDIDQGPFGEVGSSGVGAWLRRHLLGSLVRQHKQDFRYNFAISGAGCEALTDSTRGQAPLLLAEMARDPKGWEAVPAVVVIRIGINSLGKKADLDTFARTGADAAALARVQACGDAVTEAVTSLKAQHPKLNIILVGILNNVDWPPLHRKFQSAQEQTNIAAVMDAYDDRLRNLARRVDGVRFFDDRAFFRNRFGARDASGKPAYKSVGLGGSRAVGVTQGDEPWNAVIGDGHAGTVWNGLWAGQMVNEFNQIPGVHIAPITPPEVARMADPDDRFGLASKK</sequence>
<dbReference type="Pfam" id="PF13472">
    <property type="entry name" value="Lipase_GDSL_2"/>
    <property type="match status" value="1"/>
</dbReference>
<comment type="caution">
    <text evidence="3">The sequence shown here is derived from an EMBL/GenBank/DDBJ whole genome shotgun (WGS) entry which is preliminary data.</text>
</comment>
<dbReference type="GO" id="GO:0016788">
    <property type="term" value="F:hydrolase activity, acting on ester bonds"/>
    <property type="evidence" value="ECO:0007669"/>
    <property type="project" value="UniProtKB-ARBA"/>
</dbReference>
<proteinExistence type="predicted"/>
<dbReference type="InterPro" id="IPR036514">
    <property type="entry name" value="SGNH_hydro_sf"/>
</dbReference>
<organism evidence="3 4">
    <name type="scientific">Lautropia dentalis</name>
    <dbReference type="NCBI Taxonomy" id="2490857"/>
    <lineage>
        <taxon>Bacteria</taxon>
        <taxon>Pseudomonadati</taxon>
        <taxon>Pseudomonadota</taxon>
        <taxon>Betaproteobacteria</taxon>
        <taxon>Burkholderiales</taxon>
        <taxon>Burkholderiaceae</taxon>
        <taxon>Lautropia</taxon>
    </lineage>
</organism>
<accession>A0A3R8NCB8</accession>
<dbReference type="AlphaFoldDB" id="A0A3R8NCB8"/>
<dbReference type="Proteomes" id="UP000270261">
    <property type="component" value="Unassembled WGS sequence"/>
</dbReference>
<keyword evidence="4" id="KW-1185">Reference proteome</keyword>
<evidence type="ECO:0000256" key="1">
    <source>
        <dbReference type="SAM" id="MobiDB-lite"/>
    </source>
</evidence>
<gene>
    <name evidence="3" type="ORF">EHV23_03905</name>
</gene>
<protein>
    <submittedName>
        <fullName evidence="3">SGNH/GDSL hydrolase family protein</fullName>
    </submittedName>
</protein>
<dbReference type="SUPFAM" id="SSF52266">
    <property type="entry name" value="SGNH hydrolase"/>
    <property type="match status" value="1"/>
</dbReference>
<feature type="compositionally biased region" description="Polar residues" evidence="1">
    <location>
        <begin position="235"/>
        <end position="248"/>
    </location>
</feature>
<evidence type="ECO:0000313" key="4">
    <source>
        <dbReference type="Proteomes" id="UP000270261"/>
    </source>
</evidence>
<name>A0A3R8NCB8_9BURK</name>
<dbReference type="InterPro" id="IPR013830">
    <property type="entry name" value="SGNH_hydro"/>
</dbReference>